<evidence type="ECO:0000259" key="1">
    <source>
        <dbReference type="Pfam" id="PF08308"/>
    </source>
</evidence>
<proteinExistence type="predicted"/>
<dbReference type="InterPro" id="IPR013229">
    <property type="entry name" value="PEGA"/>
</dbReference>
<dbReference type="RefSeq" id="WP_214418707.1">
    <property type="nucleotide sequence ID" value="NZ_CP075546.1"/>
</dbReference>
<dbReference type="EMBL" id="CP075546">
    <property type="protein sequence ID" value="QVV87888.1"/>
    <property type="molecule type" value="Genomic_DNA"/>
</dbReference>
<dbReference type="GeneID" id="65097742"/>
<organism evidence="2 3">
    <name type="scientific">Methanospirillum purgamenti</name>
    <dbReference type="NCBI Taxonomy" id="2834276"/>
    <lineage>
        <taxon>Archaea</taxon>
        <taxon>Methanobacteriati</taxon>
        <taxon>Methanobacteriota</taxon>
        <taxon>Stenosarchaea group</taxon>
        <taxon>Methanomicrobia</taxon>
        <taxon>Methanomicrobiales</taxon>
        <taxon>Methanospirillaceae</taxon>
        <taxon>Methanospirillum</taxon>
    </lineage>
</organism>
<name>A0A8E7AZW9_9EURY</name>
<evidence type="ECO:0000313" key="2">
    <source>
        <dbReference type="EMBL" id="QVV87888.1"/>
    </source>
</evidence>
<accession>A0A8E7AZW9</accession>
<dbReference type="KEGG" id="mrtj:KHC33_11120"/>
<dbReference type="AlphaFoldDB" id="A0A8E7AZW9"/>
<dbReference type="Gene3D" id="2.60.40.1120">
    <property type="entry name" value="Carboxypeptidase-like, regulatory domain"/>
    <property type="match status" value="1"/>
</dbReference>
<protein>
    <submittedName>
        <fullName evidence="2">PEGA domain-containing protein</fullName>
    </submittedName>
</protein>
<keyword evidence="3" id="KW-1185">Reference proteome</keyword>
<dbReference type="Proteomes" id="UP000680656">
    <property type="component" value="Chromosome"/>
</dbReference>
<dbReference type="Pfam" id="PF08308">
    <property type="entry name" value="PEGA"/>
    <property type="match status" value="1"/>
</dbReference>
<gene>
    <name evidence="2" type="ORF">KHC33_11120</name>
</gene>
<feature type="domain" description="PEGA" evidence="1">
    <location>
        <begin position="68"/>
        <end position="134"/>
    </location>
</feature>
<evidence type="ECO:0000313" key="3">
    <source>
        <dbReference type="Proteomes" id="UP000680656"/>
    </source>
</evidence>
<reference evidence="2 3" key="1">
    <citation type="submission" date="2021-05" db="EMBL/GenBank/DDBJ databases">
        <title>A novel Methanospirillum isolate from a pyrite-forming mixed culture.</title>
        <authorList>
            <person name="Bunk B."/>
            <person name="Sproer C."/>
            <person name="Spring S."/>
            <person name="Pester M."/>
        </authorList>
    </citation>
    <scope>NUCLEOTIDE SEQUENCE [LARGE SCALE GENOMIC DNA]</scope>
    <source>
        <strain evidence="2 3">J.3.6.1-F.2.7.3</strain>
    </source>
</reference>
<sequence>MLFQMVKIIVSLLGILLILGSLASVGTADTEYDPNDYYGSWAAKLDAEFKAGSFDTSAPKYDPNTGFSITSTPPGAEIFVNGANEGITRSLKAKEILGLIPGEYNVTLSFPGYSDFAGNFTVNESEIKNIEAVLTLI</sequence>